<evidence type="ECO:0000313" key="1">
    <source>
        <dbReference type="EMBL" id="KKB96846.1"/>
    </source>
</evidence>
<accession>A0A0F5MQ76</accession>
<dbReference type="Proteomes" id="UP000033358">
    <property type="component" value="Unassembled WGS sequence"/>
</dbReference>
<protein>
    <recommendedName>
        <fullName evidence="3">Toxin HigB-2</fullName>
    </recommendedName>
</protein>
<gene>
    <name evidence="1" type="ORF">SZ25_00052</name>
</gene>
<evidence type="ECO:0000313" key="2">
    <source>
        <dbReference type="Proteomes" id="UP000033358"/>
    </source>
</evidence>
<evidence type="ECO:0008006" key="3">
    <source>
        <dbReference type="Google" id="ProtNLM"/>
    </source>
</evidence>
<keyword evidence="2" id="KW-1185">Reference proteome</keyword>
<dbReference type="AlphaFoldDB" id="A0A0F5MQ76"/>
<comment type="caution">
    <text evidence="1">The sequence shown here is derived from an EMBL/GenBank/DDBJ whole genome shotgun (WGS) entry which is preliminary data.</text>
</comment>
<proteinExistence type="predicted"/>
<sequence length="99" mass="11760">MTEITLDMNCPEFQESLFSLEKDEQRSILNTLKKISKLSWDDLHMDKGLRWELINSKKTSKGEKLYSFRFSKKYRALAYRDKNYLVLLGLFTDHDGAYL</sequence>
<organism evidence="1 2">
    <name type="scientific">Candidatus Arcanibacter lacustris</name>
    <dbReference type="NCBI Taxonomy" id="1607817"/>
    <lineage>
        <taxon>Bacteria</taxon>
        <taxon>Pseudomonadati</taxon>
        <taxon>Pseudomonadota</taxon>
        <taxon>Alphaproteobacteria</taxon>
        <taxon>Rickettsiales</taxon>
        <taxon>Candidatus Arcanibacter</taxon>
    </lineage>
</organism>
<reference evidence="1 2" key="1">
    <citation type="submission" date="2015-02" db="EMBL/GenBank/DDBJ databases">
        <title>Single cell genomics of a rare environmental alphaproteobacterium provides unique insights into Rickettsiaceae evolution.</title>
        <authorList>
            <person name="Martijn J."/>
            <person name="Schulz F."/>
            <person name="Zaremba-Niedzwiedzka K."/>
            <person name="Viklund J."/>
            <person name="Stepanauskas R."/>
            <person name="Andersson S.G.E."/>
            <person name="Horn M."/>
            <person name="Guy L."/>
            <person name="Ettema T.J.G."/>
        </authorList>
    </citation>
    <scope>NUCLEOTIDE SEQUENCE [LARGE SCALE GENOMIC DNA]</scope>
    <source>
        <strain evidence="1 2">SCGC AAA041-L04</strain>
    </source>
</reference>
<dbReference type="EMBL" id="JYHA01000015">
    <property type="protein sequence ID" value="KKB96846.1"/>
    <property type="molecule type" value="Genomic_DNA"/>
</dbReference>
<name>A0A0F5MQ76_9RICK</name>